<name>A0ABM4C4Q3_HYDVU</name>
<feature type="repeat" description="WD" evidence="1">
    <location>
        <begin position="175"/>
        <end position="200"/>
    </location>
</feature>
<feature type="region of interest" description="Disordered" evidence="2">
    <location>
        <begin position="1"/>
        <end position="24"/>
    </location>
</feature>
<feature type="repeat" description="WD" evidence="1">
    <location>
        <begin position="379"/>
        <end position="411"/>
    </location>
</feature>
<feature type="repeat" description="WD" evidence="1">
    <location>
        <begin position="251"/>
        <end position="283"/>
    </location>
</feature>
<accession>A0ABM4C4Q3</accession>
<feature type="region of interest" description="Disordered" evidence="2">
    <location>
        <begin position="583"/>
        <end position="612"/>
    </location>
</feature>
<organism evidence="3 4">
    <name type="scientific">Hydra vulgaris</name>
    <name type="common">Hydra</name>
    <name type="synonym">Hydra attenuata</name>
    <dbReference type="NCBI Taxonomy" id="6087"/>
    <lineage>
        <taxon>Eukaryota</taxon>
        <taxon>Metazoa</taxon>
        <taxon>Cnidaria</taxon>
        <taxon>Hydrozoa</taxon>
        <taxon>Hydroidolina</taxon>
        <taxon>Anthoathecata</taxon>
        <taxon>Aplanulata</taxon>
        <taxon>Hydridae</taxon>
        <taxon>Hydra</taxon>
    </lineage>
</organism>
<evidence type="ECO:0000256" key="1">
    <source>
        <dbReference type="PROSITE-ProRule" id="PRU00221"/>
    </source>
</evidence>
<feature type="repeat" description="WD" evidence="1">
    <location>
        <begin position="423"/>
        <end position="454"/>
    </location>
</feature>
<dbReference type="RefSeq" id="XP_065656554.1">
    <property type="nucleotide sequence ID" value="XM_065800482.1"/>
</dbReference>
<keyword evidence="1" id="KW-0853">WD repeat</keyword>
<sequence length="879" mass="101268">MLNQMQQAQLVDQHHKQVHNRPQQQQPQVLYSVCIPTNLEENLAGSNTQCSVFKQINIIPGFDAENAVVDTGIKLVRPAGAQVHLSANINCGSNEFDGKRMRRSIQRRTVDYNASTIQQIKYRLFRRSVLQRPVSQPDPLYYPELIQPCTLLDNPMNAVTTRFVRASTNKVRCPVFSVAWTPEGRRVVTGTSSGEFTLWNGLTFNFETILQAHESSVRAMEWSHNDMWLLSGDHNGVIKYWQSNMNNVKMLQAHTDPIRGVSFCPTDNKFVTCSDDGLIKLWDFYRCQEERILRGHGADVKCIGWHPFKSMVASGSKDSQQPLKLWDPRTGSSLATIHGHKSTVMDLNWNKNGNWLLTGSRDRLLKVFDIRVMKEIYTFRGHKKEAASVNWHPLYENMFASGGSDGSIMFWLMGCEKELGAMDNAHDGMIWDLKWHPLGHILCSGSNDHTTKFWTRNRPGDKMRDKYNLNVLPAGYEDDYEYELPTMTQSEESTSVDSSLNLTGSIVNLTSTKVEQEMGISEVLRSPIIQALLQQATLQVQKPNSKETPAQIYTVPRQRTTAITFKIDPGKQKKAIEEVERLEKRRERHLSRGRQPSTSENPNAPSLLDLDIAPPPFLTTHEWDDEMKDVPFMDDIKRQQLEQRPGRPCDIKRPLQNEVNHVINNGGFEPMNIDCDTMQRNVDNFNIANNDGLRFAEPINNFRRNETFHDNRPPHLDGFDRPAGQNSHGGDFSRPPPHLHSGNFERPRFDDRRSFNGPERIDLFHPENRNFNNSHPFHPHLRNDPIINDIPFDRPMDGLFDRPHNGPFFDRHFENPQMREPNYRMDGPVFENGPHFDRPNDRFINERFPTQDRHDIPRDRWNGGVNRWQDERVGGSFGR</sequence>
<evidence type="ECO:0000313" key="3">
    <source>
        <dbReference type="Proteomes" id="UP001652625"/>
    </source>
</evidence>
<dbReference type="GeneID" id="100212561"/>
<reference evidence="4" key="1">
    <citation type="submission" date="2025-08" db="UniProtKB">
        <authorList>
            <consortium name="RefSeq"/>
        </authorList>
    </citation>
    <scope>IDENTIFICATION</scope>
</reference>
<feature type="repeat" description="WD" evidence="1">
    <location>
        <begin position="210"/>
        <end position="242"/>
    </location>
</feature>
<protein>
    <submittedName>
        <fullName evidence="4">Pre-mRNA 3' end processing protein WDR33</fullName>
    </submittedName>
</protein>
<feature type="compositionally biased region" description="Basic and acidic residues" evidence="2">
    <location>
        <begin position="743"/>
        <end position="757"/>
    </location>
</feature>
<dbReference type="InterPro" id="IPR045245">
    <property type="entry name" value="Pfs2-like"/>
</dbReference>
<dbReference type="SMART" id="SM00320">
    <property type="entry name" value="WD40"/>
    <property type="match status" value="7"/>
</dbReference>
<proteinExistence type="predicted"/>
<dbReference type="Gene3D" id="2.130.10.10">
    <property type="entry name" value="YVTN repeat-like/Quinoprotein amine dehydrogenase"/>
    <property type="match status" value="2"/>
</dbReference>
<feature type="repeat" description="WD" evidence="1">
    <location>
        <begin position="337"/>
        <end position="378"/>
    </location>
</feature>
<dbReference type="PANTHER" id="PTHR22836">
    <property type="entry name" value="WD40 REPEAT PROTEIN"/>
    <property type="match status" value="1"/>
</dbReference>
<dbReference type="Proteomes" id="UP001652625">
    <property type="component" value="Chromosome 06"/>
</dbReference>
<dbReference type="CDD" id="cd00200">
    <property type="entry name" value="WD40"/>
    <property type="match status" value="1"/>
</dbReference>
<gene>
    <name evidence="4" type="primary">LOC100212561</name>
</gene>
<keyword evidence="3" id="KW-1185">Reference proteome</keyword>
<dbReference type="PROSITE" id="PS50082">
    <property type="entry name" value="WD_REPEATS_2"/>
    <property type="match status" value="6"/>
</dbReference>
<dbReference type="SUPFAM" id="SSF50978">
    <property type="entry name" value="WD40 repeat-like"/>
    <property type="match status" value="1"/>
</dbReference>
<evidence type="ECO:0000313" key="4">
    <source>
        <dbReference type="RefSeq" id="XP_065656554.1"/>
    </source>
</evidence>
<dbReference type="InterPro" id="IPR001680">
    <property type="entry name" value="WD40_rpt"/>
</dbReference>
<evidence type="ECO:0000256" key="2">
    <source>
        <dbReference type="SAM" id="MobiDB-lite"/>
    </source>
</evidence>
<dbReference type="Pfam" id="PF00400">
    <property type="entry name" value="WD40"/>
    <property type="match status" value="6"/>
</dbReference>
<feature type="compositionally biased region" description="Polar residues" evidence="2">
    <location>
        <begin position="1"/>
        <end position="10"/>
    </location>
</feature>
<feature type="compositionally biased region" description="Polar residues" evidence="2">
    <location>
        <begin position="594"/>
        <end position="604"/>
    </location>
</feature>
<dbReference type="PANTHER" id="PTHR22836:SF0">
    <property type="entry name" value="PRE-MRNA 3' END PROCESSING PROTEIN WDR33"/>
    <property type="match status" value="1"/>
</dbReference>
<dbReference type="PROSITE" id="PS50294">
    <property type="entry name" value="WD_REPEATS_REGION"/>
    <property type="match status" value="5"/>
</dbReference>
<dbReference type="InterPro" id="IPR015943">
    <property type="entry name" value="WD40/YVTN_repeat-like_dom_sf"/>
</dbReference>
<dbReference type="InterPro" id="IPR036322">
    <property type="entry name" value="WD40_repeat_dom_sf"/>
</dbReference>
<feature type="region of interest" description="Disordered" evidence="2">
    <location>
        <begin position="719"/>
        <end position="757"/>
    </location>
</feature>